<gene>
    <name evidence="4" type="ORF">D0X99_16425</name>
</gene>
<organism evidence="4 5">
    <name type="scientific">Algoriphagus lacus</name>
    <dbReference type="NCBI Taxonomy" id="2056311"/>
    <lineage>
        <taxon>Bacteria</taxon>
        <taxon>Pseudomonadati</taxon>
        <taxon>Bacteroidota</taxon>
        <taxon>Cytophagia</taxon>
        <taxon>Cytophagales</taxon>
        <taxon>Cyclobacteriaceae</taxon>
        <taxon>Algoriphagus</taxon>
    </lineage>
</organism>
<proteinExistence type="inferred from homology"/>
<dbReference type="OrthoDB" id="9784036at2"/>
<dbReference type="PANTHER" id="PTHR40841:SF2">
    <property type="entry name" value="SIDEROPHORE-DEGRADING ESTERASE (EUROFUNG)"/>
    <property type="match status" value="1"/>
</dbReference>
<sequence>MIPTTIISGSCGLASLLIYVPISYTNNNYKTYPVIYLLDGGTLFTSFTGVVDRLSSDASPQLPEMIVVGINTSQNRLRDASPSKSLIGYRGIKEDGLEVTGGADDFLRFIEKELIPHIDSTYRTNSYRTFVGYSFTGLPVLHSLFTQKDLFNSYLVIDFSAWWDDQFMLKKFNSFLEDYSSQKPIDLFMATEERVVNDVYTSKVNATWTFMKAFKKRHPENVSLGMKKYKYKEENHHSMPLISFIDGMKYIFRGHMINYDEMYNSPELIKVKFDALAERLGVKIPLREDLVNYLGYQFLYTHTDLTKAMVYFKMNVENFPRSSNAFDSLAEAYLVGGDKKLAIKNYEIALQLNPDNKNSKRMLEKLISE</sequence>
<evidence type="ECO:0000256" key="2">
    <source>
        <dbReference type="ARBA" id="ARBA00022801"/>
    </source>
</evidence>
<dbReference type="PROSITE" id="PS50005">
    <property type="entry name" value="TPR"/>
    <property type="match status" value="1"/>
</dbReference>
<dbReference type="EMBL" id="QXML01000009">
    <property type="protein sequence ID" value="RIW13360.1"/>
    <property type="molecule type" value="Genomic_DNA"/>
</dbReference>
<dbReference type="PANTHER" id="PTHR40841">
    <property type="entry name" value="SIDEROPHORE TRIACETYLFUSARININE C ESTERASE"/>
    <property type="match status" value="1"/>
</dbReference>
<name>A0A418PNR8_9BACT</name>
<dbReference type="InterPro" id="IPR011990">
    <property type="entry name" value="TPR-like_helical_dom_sf"/>
</dbReference>
<reference evidence="4 5" key="1">
    <citation type="submission" date="2018-09" db="EMBL/GenBank/DDBJ databases">
        <authorList>
            <person name="Wang X."/>
            <person name="Du Z."/>
        </authorList>
    </citation>
    <scope>NUCLEOTIDE SEQUENCE [LARGE SCALE GENOMIC DNA]</scope>
    <source>
        <strain evidence="4 5">N3</strain>
    </source>
</reference>
<dbReference type="InterPro" id="IPR029058">
    <property type="entry name" value="AB_hydrolase_fold"/>
</dbReference>
<evidence type="ECO:0000256" key="3">
    <source>
        <dbReference type="PROSITE-ProRule" id="PRU00339"/>
    </source>
</evidence>
<keyword evidence="5" id="KW-1185">Reference proteome</keyword>
<evidence type="ECO:0000313" key="4">
    <source>
        <dbReference type="EMBL" id="RIW13360.1"/>
    </source>
</evidence>
<dbReference type="GO" id="GO:0016788">
    <property type="term" value="F:hydrolase activity, acting on ester bonds"/>
    <property type="evidence" value="ECO:0007669"/>
    <property type="project" value="TreeGrafter"/>
</dbReference>
<evidence type="ECO:0000256" key="1">
    <source>
        <dbReference type="ARBA" id="ARBA00005622"/>
    </source>
</evidence>
<dbReference type="InterPro" id="IPR000801">
    <property type="entry name" value="Esterase-like"/>
</dbReference>
<dbReference type="InterPro" id="IPR019734">
    <property type="entry name" value="TPR_rpt"/>
</dbReference>
<dbReference type="Gene3D" id="3.40.50.1820">
    <property type="entry name" value="alpha/beta hydrolase"/>
    <property type="match status" value="1"/>
</dbReference>
<dbReference type="Proteomes" id="UP000283522">
    <property type="component" value="Unassembled WGS sequence"/>
</dbReference>
<feature type="repeat" description="TPR" evidence="3">
    <location>
        <begin position="323"/>
        <end position="356"/>
    </location>
</feature>
<dbReference type="SUPFAM" id="SSF53474">
    <property type="entry name" value="alpha/beta-Hydrolases"/>
    <property type="match status" value="1"/>
</dbReference>
<comment type="caution">
    <text evidence="4">The sequence shown here is derived from an EMBL/GenBank/DDBJ whole genome shotgun (WGS) entry which is preliminary data.</text>
</comment>
<dbReference type="AlphaFoldDB" id="A0A418PNR8"/>
<dbReference type="RefSeq" id="WP_119478946.1">
    <property type="nucleotide sequence ID" value="NZ_QXML01000009.1"/>
</dbReference>
<accession>A0A418PNR8</accession>
<comment type="similarity">
    <text evidence="1">Belongs to the esterase D family.</text>
</comment>
<keyword evidence="3" id="KW-0802">TPR repeat</keyword>
<protein>
    <submittedName>
        <fullName evidence="4">Uncharacterized protein</fullName>
    </submittedName>
</protein>
<dbReference type="Gene3D" id="1.25.40.10">
    <property type="entry name" value="Tetratricopeptide repeat domain"/>
    <property type="match status" value="1"/>
</dbReference>
<dbReference type="Pfam" id="PF00756">
    <property type="entry name" value="Esterase"/>
    <property type="match status" value="1"/>
</dbReference>
<keyword evidence="2" id="KW-0378">Hydrolase</keyword>
<dbReference type="SMART" id="SM00028">
    <property type="entry name" value="TPR"/>
    <property type="match status" value="1"/>
</dbReference>
<dbReference type="SUPFAM" id="SSF48452">
    <property type="entry name" value="TPR-like"/>
    <property type="match status" value="1"/>
</dbReference>
<dbReference type="InterPro" id="IPR052558">
    <property type="entry name" value="Siderophore_Hydrolase_D"/>
</dbReference>
<evidence type="ECO:0000313" key="5">
    <source>
        <dbReference type="Proteomes" id="UP000283522"/>
    </source>
</evidence>